<reference evidence="2" key="1">
    <citation type="submission" date="2023-07" db="EMBL/GenBank/DDBJ databases">
        <title>30 novel species of actinomycetes from the DSMZ collection.</title>
        <authorList>
            <person name="Nouioui I."/>
        </authorList>
    </citation>
    <scope>NUCLEOTIDE SEQUENCE [LARGE SCALE GENOMIC DNA]</scope>
    <source>
        <strain evidence="2">DSM 44399</strain>
    </source>
</reference>
<dbReference type="EMBL" id="JAVREH010000035">
    <property type="protein sequence ID" value="MDT0263321.1"/>
    <property type="molecule type" value="Genomic_DNA"/>
</dbReference>
<evidence type="ECO:0000313" key="2">
    <source>
        <dbReference type="Proteomes" id="UP001183176"/>
    </source>
</evidence>
<evidence type="ECO:0000313" key="1">
    <source>
        <dbReference type="EMBL" id="MDT0263321.1"/>
    </source>
</evidence>
<dbReference type="RefSeq" id="WP_311424468.1">
    <property type="nucleotide sequence ID" value="NZ_JAVREH010000035.1"/>
</dbReference>
<protein>
    <submittedName>
        <fullName evidence="1">Uncharacterized protein</fullName>
    </submittedName>
</protein>
<proteinExistence type="predicted"/>
<sequence length="45" mass="5018">MNELRAFIDRLRSDGGGRKTQHAYPPAAVRYYVDADVLGLAKLLV</sequence>
<dbReference type="Proteomes" id="UP001183176">
    <property type="component" value="Unassembled WGS sequence"/>
</dbReference>
<comment type="caution">
    <text evidence="1">The sequence shown here is derived from an EMBL/GenBank/DDBJ whole genome shotgun (WGS) entry which is preliminary data.</text>
</comment>
<organism evidence="1 2">
    <name type="scientific">Jatrophihabitans lederbergiae</name>
    <dbReference type="NCBI Taxonomy" id="3075547"/>
    <lineage>
        <taxon>Bacteria</taxon>
        <taxon>Bacillati</taxon>
        <taxon>Actinomycetota</taxon>
        <taxon>Actinomycetes</taxon>
        <taxon>Jatrophihabitantales</taxon>
        <taxon>Jatrophihabitantaceae</taxon>
        <taxon>Jatrophihabitans</taxon>
    </lineage>
</organism>
<gene>
    <name evidence="1" type="ORF">RM423_18205</name>
</gene>
<keyword evidence="2" id="KW-1185">Reference proteome</keyword>
<name>A0ABU2JEB3_9ACTN</name>
<accession>A0ABU2JEB3</accession>